<organism evidence="2 4">
    <name type="scientific">Acetobacter senegalensis</name>
    <dbReference type="NCBI Taxonomy" id="446692"/>
    <lineage>
        <taxon>Bacteria</taxon>
        <taxon>Pseudomonadati</taxon>
        <taxon>Pseudomonadota</taxon>
        <taxon>Alphaproteobacteria</taxon>
        <taxon>Acetobacterales</taxon>
        <taxon>Acetobacteraceae</taxon>
        <taxon>Acetobacter</taxon>
    </lineage>
</organism>
<dbReference type="AlphaFoldDB" id="A0A0U5F0A4"/>
<dbReference type="Pfam" id="PF20135">
    <property type="entry name" value="DUF6525"/>
    <property type="match status" value="1"/>
</dbReference>
<evidence type="ECO:0000313" key="3">
    <source>
        <dbReference type="EMBL" id="OUL64966.1"/>
    </source>
</evidence>
<dbReference type="KEGG" id="asz:ASN_2505"/>
<evidence type="ECO:0000313" key="2">
    <source>
        <dbReference type="EMBL" id="CEF41793.1"/>
    </source>
</evidence>
<dbReference type="Proteomes" id="UP000056109">
    <property type="component" value="Chromosome I"/>
</dbReference>
<reference evidence="3 5" key="1">
    <citation type="submission" date="2014-06" db="EMBL/GenBank/DDBJ databases">
        <authorList>
            <person name="Ju J."/>
            <person name="Zhang J."/>
        </authorList>
    </citation>
    <scope>NUCLEOTIDE SEQUENCE [LARGE SCALE GENOMIC DNA]</scope>
    <source>
        <strain evidence="3">DmL_050</strain>
    </source>
</reference>
<proteinExistence type="predicted"/>
<protein>
    <submittedName>
        <fullName evidence="2">Uncharacterized protein</fullName>
    </submittedName>
</protein>
<feature type="region of interest" description="Disordered" evidence="1">
    <location>
        <begin position="1"/>
        <end position="31"/>
    </location>
</feature>
<keyword evidence="4" id="KW-1185">Reference proteome</keyword>
<gene>
    <name evidence="2" type="ORF">ASN_2505</name>
    <name evidence="3" type="ORF">HK16_19950</name>
</gene>
<dbReference type="InterPro" id="IPR045386">
    <property type="entry name" value="DUF6525"/>
</dbReference>
<reference evidence="2" key="3">
    <citation type="submission" date="2014-09" db="EMBL/GenBank/DDBJ databases">
        <authorList>
            <person name="Magalhaes I.L.F."/>
            <person name="Oliveira U."/>
            <person name="Santos F.R."/>
            <person name="Vidigal T.H.D.A."/>
            <person name="Brescovit A.D."/>
            <person name="Santos A.J."/>
        </authorList>
    </citation>
    <scope>NUCLEOTIDE SEQUENCE</scope>
    <source>
        <strain evidence="2">108B</strain>
    </source>
</reference>
<dbReference type="EMBL" id="JOOZ01000092">
    <property type="protein sequence ID" value="OUL64966.1"/>
    <property type="molecule type" value="Genomic_DNA"/>
</dbReference>
<sequence length="159" mass="18428">MMGKGMSAYQPWLSTPSQRPHPQPPPSNERTVRHEIWQRHEGDEWSAFEQLPPSIRQRLREHAYDAWSVNALILWRHYKRVHGPTRRAERALIRYLDYCERLEREAFATRYHSSYGTPLPHDAAVASILRYTPANTPTNQASLCANKPRRTSSGQHGSS</sequence>
<evidence type="ECO:0000313" key="4">
    <source>
        <dbReference type="Proteomes" id="UP000056109"/>
    </source>
</evidence>
<dbReference type="PATRIC" id="fig|446692.3.peg.2613"/>
<reference evidence="4" key="2">
    <citation type="submission" date="2014-09" db="EMBL/GenBank/DDBJ databases">
        <authorList>
            <person name="Illeghems K.G."/>
        </authorList>
    </citation>
    <scope>NUCLEOTIDE SEQUENCE [LARGE SCALE GENOMIC DNA]</scope>
    <source>
        <strain evidence="4">108B</strain>
    </source>
</reference>
<dbReference type="Proteomes" id="UP000195072">
    <property type="component" value="Unassembled WGS sequence"/>
</dbReference>
<evidence type="ECO:0000313" key="5">
    <source>
        <dbReference type="Proteomes" id="UP000195072"/>
    </source>
</evidence>
<accession>A0A0U5F0A4</accession>
<dbReference type="EMBL" id="LN606600">
    <property type="protein sequence ID" value="CEF41793.1"/>
    <property type="molecule type" value="Genomic_DNA"/>
</dbReference>
<evidence type="ECO:0000256" key="1">
    <source>
        <dbReference type="SAM" id="MobiDB-lite"/>
    </source>
</evidence>
<name>A0A0U5F0A4_9PROT</name>
<feature type="region of interest" description="Disordered" evidence="1">
    <location>
        <begin position="138"/>
        <end position="159"/>
    </location>
</feature>